<evidence type="ECO:0000313" key="4">
    <source>
        <dbReference type="WBParaSite" id="HDID_0000784501-mRNA-1"/>
    </source>
</evidence>
<dbReference type="AlphaFoldDB" id="A0A0R3SRM9"/>
<accession>A0A0R3SRM9</accession>
<feature type="compositionally biased region" description="Polar residues" evidence="1">
    <location>
        <begin position="7"/>
        <end position="24"/>
    </location>
</feature>
<sequence>MQEQEEQVISSNQTPENSQMTQQDLRVPPSPVTSVLTVDPLVILGGSKNIRRSPKLEMFHSPVPCFYKKRAYRKAHIPTEAGDSSSPLAQISISTRKSKQQGFSNSSASEHPNTTNSQPQVRAHHFPHVQNYRDCTQVQGLRNVRSSQANTKASKRCAPPKPSSHSSQNQYQPCHSGEEQWRVVNNPKSLPVSPHRMPNSSLSVSNSRCTCTSLYPPSQYNPTAFSNPQQQQSHSLQPRSMRYFSQQTNMGLVPQMNGSAGSIHLPHGYQIQNPAKRMGMDDPQKILSASAVTPNVTSGAHNLQLIQQETSNLNTNLQYVQSERYATLMKHYDNPSRSSNVPNYPTDSPECPMKVGQIPRNQPQRFQNQPTYGEMIQRRVMHPDDAFLVPPSGTPSGNLYTPSPQISTPQPRYRSSHSNNRVATNFQFAQTTRLATPMQEGTTVQRRMANSNDNYVSWGYQGMPNAQMPTSQQKFLPSDSQYTQAEQIYESSFDLLQCFIKIKHSPPLHFALTSCVILTIADVESVQYPKLADLKFCADLLT</sequence>
<reference evidence="4" key="1">
    <citation type="submission" date="2017-02" db="UniProtKB">
        <authorList>
            <consortium name="WormBaseParasite"/>
        </authorList>
    </citation>
    <scope>IDENTIFICATION</scope>
</reference>
<evidence type="ECO:0000256" key="1">
    <source>
        <dbReference type="SAM" id="MobiDB-lite"/>
    </source>
</evidence>
<protein>
    <submittedName>
        <fullName evidence="4">Protein kinase domain-containing protein</fullName>
    </submittedName>
</protein>
<dbReference type="WBParaSite" id="HDID_0000784501-mRNA-1">
    <property type="protein sequence ID" value="HDID_0000784501-mRNA-1"/>
    <property type="gene ID" value="HDID_0000784501"/>
</dbReference>
<name>A0A0R3SRM9_HYMDI</name>
<feature type="region of interest" description="Disordered" evidence="1">
    <location>
        <begin position="145"/>
        <end position="206"/>
    </location>
</feature>
<evidence type="ECO:0000313" key="3">
    <source>
        <dbReference type="Proteomes" id="UP000274504"/>
    </source>
</evidence>
<dbReference type="Proteomes" id="UP000274504">
    <property type="component" value="Unassembled WGS sequence"/>
</dbReference>
<gene>
    <name evidence="2" type="ORF">HDID_LOCUS7843</name>
</gene>
<proteinExistence type="predicted"/>
<evidence type="ECO:0000313" key="2">
    <source>
        <dbReference type="EMBL" id="VDL60161.1"/>
    </source>
</evidence>
<reference evidence="2 3" key="2">
    <citation type="submission" date="2018-11" db="EMBL/GenBank/DDBJ databases">
        <authorList>
            <consortium name="Pathogen Informatics"/>
        </authorList>
    </citation>
    <scope>NUCLEOTIDE SEQUENCE [LARGE SCALE GENOMIC DNA]</scope>
</reference>
<feature type="compositionally biased region" description="Polar residues" evidence="1">
    <location>
        <begin position="395"/>
        <end position="410"/>
    </location>
</feature>
<feature type="compositionally biased region" description="Polar residues" evidence="1">
    <location>
        <begin position="163"/>
        <end position="173"/>
    </location>
</feature>
<feature type="region of interest" description="Disordered" evidence="1">
    <location>
        <begin position="1"/>
        <end position="32"/>
    </location>
</feature>
<feature type="region of interest" description="Disordered" evidence="1">
    <location>
        <begin position="395"/>
        <end position="419"/>
    </location>
</feature>
<feature type="region of interest" description="Disordered" evidence="1">
    <location>
        <begin position="94"/>
        <end position="120"/>
    </location>
</feature>
<organism evidence="4">
    <name type="scientific">Hymenolepis diminuta</name>
    <name type="common">Rat tapeworm</name>
    <dbReference type="NCBI Taxonomy" id="6216"/>
    <lineage>
        <taxon>Eukaryota</taxon>
        <taxon>Metazoa</taxon>
        <taxon>Spiralia</taxon>
        <taxon>Lophotrochozoa</taxon>
        <taxon>Platyhelminthes</taxon>
        <taxon>Cestoda</taxon>
        <taxon>Eucestoda</taxon>
        <taxon>Cyclophyllidea</taxon>
        <taxon>Hymenolepididae</taxon>
        <taxon>Hymenolepis</taxon>
    </lineage>
</organism>
<dbReference type="EMBL" id="UYSG01010988">
    <property type="protein sequence ID" value="VDL60161.1"/>
    <property type="molecule type" value="Genomic_DNA"/>
</dbReference>